<dbReference type="EMBL" id="JBICCN010000373">
    <property type="protein sequence ID" value="KAL3072713.1"/>
    <property type="molecule type" value="Genomic_DNA"/>
</dbReference>
<organism evidence="3 4">
    <name type="scientific">Heterodera schachtii</name>
    <name type="common">Sugarbeet cyst nematode worm</name>
    <name type="synonym">Tylenchus schachtii</name>
    <dbReference type="NCBI Taxonomy" id="97005"/>
    <lineage>
        <taxon>Eukaryota</taxon>
        <taxon>Metazoa</taxon>
        <taxon>Ecdysozoa</taxon>
        <taxon>Nematoda</taxon>
        <taxon>Chromadorea</taxon>
        <taxon>Rhabditida</taxon>
        <taxon>Tylenchina</taxon>
        <taxon>Tylenchomorpha</taxon>
        <taxon>Tylenchoidea</taxon>
        <taxon>Heteroderidae</taxon>
        <taxon>Heteroderinae</taxon>
        <taxon>Heterodera</taxon>
    </lineage>
</organism>
<gene>
    <name evidence="3" type="ORF">niasHS_017687</name>
</gene>
<keyword evidence="4" id="KW-1185">Reference proteome</keyword>
<evidence type="ECO:0000313" key="3">
    <source>
        <dbReference type="EMBL" id="KAL3072713.1"/>
    </source>
</evidence>
<feature type="domain" description="CID" evidence="2">
    <location>
        <begin position="1"/>
        <end position="95"/>
    </location>
</feature>
<comment type="caution">
    <text evidence="3">The sequence shown here is derived from an EMBL/GenBank/DDBJ whole genome shotgun (WGS) entry which is preliminary data.</text>
</comment>
<dbReference type="PROSITE" id="PS51391">
    <property type="entry name" value="CID"/>
    <property type="match status" value="1"/>
</dbReference>
<dbReference type="Gene3D" id="1.25.40.90">
    <property type="match status" value="1"/>
</dbReference>
<name>A0ABD2I986_HETSC</name>
<reference evidence="3 4" key="1">
    <citation type="submission" date="2024-10" db="EMBL/GenBank/DDBJ databases">
        <authorList>
            <person name="Kim D."/>
        </authorList>
    </citation>
    <scope>NUCLEOTIDE SEQUENCE [LARGE SCALE GENOMIC DNA]</scope>
    <source>
        <strain evidence="3">Taebaek</strain>
    </source>
</reference>
<evidence type="ECO:0000256" key="1">
    <source>
        <dbReference type="SAM" id="MobiDB-lite"/>
    </source>
</evidence>
<sequence>MIDRIATSWMDIYKKAPEKLRIALIYLLNDVVQKAASKKDNNVTLALHPHWINATAMSNVNVKKAISRCVEVLEQRNVYSAHIIEEMKAALVSRIATEKDDSQSGEIDFSQMARCIDSFFKNEVLTEKAREILARSSFNFKESVQSRVKDREEGVKALADMDTSRQKMASFLESVERHRQKGMKLMELMQYAKQTFNLQLRDVTVVNDAYEKFAEGIRETKQQLEKMEKLGVLTSLDAPSSPPRDAPSPTAGDDPFVHGVEGDETVGAEDMEMDEEYGPGPSNCFLKSSKDYVASIPAVPEMDPRLQRLVNQTISACQLSDNSNIPMPMPSASLSRTTLDPRQLDPRQARFFPPPQQPPPQLTQHLNFPPPIIPPPGLSPPPATQNATQDTAETLLTIDKSQPPPQFFSMPPPQIPNGNGNVTVLHENASNSHVRGSTLSPPIALFNPSNPPPSLMHISPPSSHMNFSLTHQSLVVQPPLPLNQFRTTTLYHGGQKRRNSSGSEAAGNFKQRRAAWSFSAADGNERMRGANWRSVGEGGEGGRHHRH</sequence>
<feature type="region of interest" description="Disordered" evidence="1">
    <location>
        <begin position="527"/>
        <end position="547"/>
    </location>
</feature>
<dbReference type="InterPro" id="IPR008942">
    <property type="entry name" value="ENTH_VHS"/>
</dbReference>
<accession>A0ABD2I986</accession>
<evidence type="ECO:0000313" key="4">
    <source>
        <dbReference type="Proteomes" id="UP001620645"/>
    </source>
</evidence>
<proteinExistence type="predicted"/>
<dbReference type="Pfam" id="PF04818">
    <property type="entry name" value="CID"/>
    <property type="match status" value="1"/>
</dbReference>
<feature type="region of interest" description="Disordered" evidence="1">
    <location>
        <begin position="234"/>
        <end position="261"/>
    </location>
</feature>
<dbReference type="Proteomes" id="UP001620645">
    <property type="component" value="Unassembled WGS sequence"/>
</dbReference>
<dbReference type="AlphaFoldDB" id="A0ABD2I986"/>
<dbReference type="InterPro" id="IPR006569">
    <property type="entry name" value="CID_dom"/>
</dbReference>
<protein>
    <recommendedName>
        <fullName evidence="2">CID domain-containing protein</fullName>
    </recommendedName>
</protein>
<evidence type="ECO:0000259" key="2">
    <source>
        <dbReference type="PROSITE" id="PS51391"/>
    </source>
</evidence>